<feature type="compositionally biased region" description="Low complexity" evidence="2">
    <location>
        <begin position="439"/>
        <end position="458"/>
    </location>
</feature>
<organism evidence="3 4">
    <name type="scientific">Tuber borchii</name>
    <name type="common">White truffle</name>
    <dbReference type="NCBI Taxonomy" id="42251"/>
    <lineage>
        <taxon>Eukaryota</taxon>
        <taxon>Fungi</taxon>
        <taxon>Dikarya</taxon>
        <taxon>Ascomycota</taxon>
        <taxon>Pezizomycotina</taxon>
        <taxon>Pezizomycetes</taxon>
        <taxon>Pezizales</taxon>
        <taxon>Tuberaceae</taxon>
        <taxon>Tuber</taxon>
    </lineage>
</organism>
<sequence length="873" mass="98151">MSGWRGRARERSRESSRQYHHSGEREREREYDRGHSGGDEQRTARYRDWERSQGSGQQHPRHPFSGPGRSRRASSGSFRQEDYIPEHRREPVGGANQTPFSDTARRGSASSAASKTQDPLHASPRERGMIEQSGHKRKLSPSWPRDREATKLRGDTDDRRSSYDRPDPSPIAASPHDPPLHSPSTTTPKTPMISSSNPRPADPRLAVGNTQKKPNSFASVFQEAAYAFMKREDAREAHGKAEADRNKVADYFNAFPVMRDRYEGRLEEARRELMLADMALKIKSKPLETICLEFARENYAKKELEPMVPFLRQLKHELGSSNSLAQFIKSSLSPSANLSQSQQPAVKPDELQRFSKELADLRKQQDDEAKLRRDLSENFRTFKDNSNKRFKTCEDKLKDVETSQRGLRSELDQTKEEMRRVVNDIREVQQSLAQSQESNTGNPQNAAPTAAGASPGPDAAEIKKIAEDSVLPLLGRYEGLQEKCQQLEPRVKELELKIDSIGVGSVSSDDIARLEKQLKIQDETIDSIRQSANSDTEVMMEQFTAIETGLQENHDQTSRLSADLEECRTTIVRNGMGQDKNASDVQAIQAILGEYRTDINALKVEFQNLIVRHHDYASKLHELDKNSSAITPKLSKEIEAIHTKLAKWENSLDGCLTAVTHLDQKMSAFTTKDFYERVVSSLVAINPLLFNTTNQLQHMLNENKKASTAVQRLLVEHQQHQASEPAQQQQHQPSQRVLDPSSTNAEAANGTANTREAAPSEGPGSLSQALKDIESHTQVLEALARRVDQHIETYNGKMSDIREWTISATKRLQENSDTCSNVEREIKLIQTFLNSANENAPAADSDQNQSQWRAVSASTAPRNPDLESDVQSE</sequence>
<feature type="region of interest" description="Disordered" evidence="2">
    <location>
        <begin position="1"/>
        <end position="214"/>
    </location>
</feature>
<dbReference type="PANTHER" id="PTHR18937">
    <property type="entry name" value="STRUCTURAL MAINTENANCE OF CHROMOSOMES SMC FAMILY MEMBER"/>
    <property type="match status" value="1"/>
</dbReference>
<dbReference type="Gene3D" id="1.10.287.1490">
    <property type="match status" value="1"/>
</dbReference>
<feature type="compositionally biased region" description="Polar residues" evidence="2">
    <location>
        <begin position="845"/>
        <end position="861"/>
    </location>
</feature>
<gene>
    <name evidence="3" type="ORF">B9Z19DRAFT_294255</name>
</gene>
<feature type="coiled-coil region" evidence="1">
    <location>
        <begin position="477"/>
        <end position="531"/>
    </location>
</feature>
<feature type="compositionally biased region" description="Low complexity" evidence="2">
    <location>
        <begin position="63"/>
        <end position="78"/>
    </location>
</feature>
<feature type="region of interest" description="Disordered" evidence="2">
    <location>
        <begin position="718"/>
        <end position="767"/>
    </location>
</feature>
<feature type="compositionally biased region" description="Basic and acidic residues" evidence="2">
    <location>
        <begin position="144"/>
        <end position="167"/>
    </location>
</feature>
<feature type="compositionally biased region" description="Basic and acidic residues" evidence="2">
    <location>
        <begin position="7"/>
        <end position="51"/>
    </location>
</feature>
<keyword evidence="4" id="KW-1185">Reference proteome</keyword>
<feature type="compositionally biased region" description="Polar residues" evidence="2">
    <location>
        <begin position="182"/>
        <end position="198"/>
    </location>
</feature>
<feature type="compositionally biased region" description="Basic and acidic residues" evidence="2">
    <location>
        <begin position="79"/>
        <end position="91"/>
    </location>
</feature>
<feature type="region of interest" description="Disordered" evidence="2">
    <location>
        <begin position="398"/>
        <end position="417"/>
    </location>
</feature>
<dbReference type="EMBL" id="NESQ01000208">
    <property type="protein sequence ID" value="PUU75989.1"/>
    <property type="molecule type" value="Genomic_DNA"/>
</dbReference>
<evidence type="ECO:0000313" key="3">
    <source>
        <dbReference type="EMBL" id="PUU75989.1"/>
    </source>
</evidence>
<proteinExistence type="predicted"/>
<accession>A0A2T6ZKG7</accession>
<evidence type="ECO:0000256" key="1">
    <source>
        <dbReference type="SAM" id="Coils"/>
    </source>
</evidence>
<dbReference type="OrthoDB" id="5422260at2759"/>
<dbReference type="Proteomes" id="UP000244722">
    <property type="component" value="Unassembled WGS sequence"/>
</dbReference>
<name>A0A2T6ZKG7_TUBBO</name>
<feature type="compositionally biased region" description="Low complexity" evidence="2">
    <location>
        <begin position="743"/>
        <end position="757"/>
    </location>
</feature>
<keyword evidence="1" id="KW-0175">Coiled coil</keyword>
<feature type="region of interest" description="Disordered" evidence="2">
    <location>
        <begin position="838"/>
        <end position="873"/>
    </location>
</feature>
<feature type="region of interest" description="Disordered" evidence="2">
    <location>
        <begin position="431"/>
        <end position="458"/>
    </location>
</feature>
<dbReference type="STRING" id="42251.A0A2T6ZKG7"/>
<evidence type="ECO:0000256" key="2">
    <source>
        <dbReference type="SAM" id="MobiDB-lite"/>
    </source>
</evidence>
<reference evidence="3 4" key="1">
    <citation type="submission" date="2017-04" db="EMBL/GenBank/DDBJ databases">
        <title>Draft genome sequence of Tuber borchii Vittad., a whitish edible truffle.</title>
        <authorList>
            <consortium name="DOE Joint Genome Institute"/>
            <person name="Murat C."/>
            <person name="Kuo A."/>
            <person name="Barry K.W."/>
            <person name="Clum A."/>
            <person name="Dockter R.B."/>
            <person name="Fauchery L."/>
            <person name="Iotti M."/>
            <person name="Kohler A."/>
            <person name="Labutti K."/>
            <person name="Lindquist E.A."/>
            <person name="Lipzen A."/>
            <person name="Ohm R.A."/>
            <person name="Wang M."/>
            <person name="Grigoriev I.V."/>
            <person name="Zambonelli A."/>
            <person name="Martin F.M."/>
        </authorList>
    </citation>
    <scope>NUCLEOTIDE SEQUENCE [LARGE SCALE GENOMIC DNA]</scope>
    <source>
        <strain evidence="3 4">Tbo3840</strain>
    </source>
</reference>
<comment type="caution">
    <text evidence="3">The sequence shown here is derived from an EMBL/GenBank/DDBJ whole genome shotgun (WGS) entry which is preliminary data.</text>
</comment>
<dbReference type="AlphaFoldDB" id="A0A2T6ZKG7"/>
<feature type="compositionally biased region" description="Low complexity" evidence="2">
    <location>
        <begin position="720"/>
        <end position="735"/>
    </location>
</feature>
<evidence type="ECO:0000313" key="4">
    <source>
        <dbReference type="Proteomes" id="UP000244722"/>
    </source>
</evidence>
<protein>
    <submittedName>
        <fullName evidence="3">Uncharacterized protein</fullName>
    </submittedName>
</protein>